<comment type="function">
    <text evidence="17">Removal of H(2)O(2), oxidation of toxic reductants, biosynthesis and degradation of lignin, suberization, auxin catabolism, response to environmental stresses such as wounding, pathogen attack and oxidative stress.</text>
</comment>
<evidence type="ECO:0000256" key="14">
    <source>
        <dbReference type="PIRSR" id="PIRSR600823-2"/>
    </source>
</evidence>
<organism evidence="19 20">
    <name type="scientific">Eragrostis curvula</name>
    <name type="common">weeping love grass</name>
    <dbReference type="NCBI Taxonomy" id="38414"/>
    <lineage>
        <taxon>Eukaryota</taxon>
        <taxon>Viridiplantae</taxon>
        <taxon>Streptophyta</taxon>
        <taxon>Embryophyta</taxon>
        <taxon>Tracheophyta</taxon>
        <taxon>Spermatophyta</taxon>
        <taxon>Magnoliopsida</taxon>
        <taxon>Liliopsida</taxon>
        <taxon>Poales</taxon>
        <taxon>Poaceae</taxon>
        <taxon>PACMAD clade</taxon>
        <taxon>Chloridoideae</taxon>
        <taxon>Eragrostideae</taxon>
        <taxon>Eragrostidinae</taxon>
        <taxon>Eragrostis</taxon>
    </lineage>
</organism>
<evidence type="ECO:0000256" key="8">
    <source>
        <dbReference type="ARBA" id="ARBA00022837"/>
    </source>
</evidence>
<evidence type="ECO:0000256" key="16">
    <source>
        <dbReference type="PIRSR" id="PIRSR600823-5"/>
    </source>
</evidence>
<evidence type="ECO:0000256" key="6">
    <source>
        <dbReference type="ARBA" id="ARBA00022617"/>
    </source>
</evidence>
<dbReference type="InterPro" id="IPR010255">
    <property type="entry name" value="Haem_peroxidase_sf"/>
</dbReference>
<feature type="domain" description="Plant heme peroxidase family profile" evidence="18">
    <location>
        <begin position="24"/>
        <end position="306"/>
    </location>
</feature>
<proteinExistence type="inferred from homology"/>
<dbReference type="PROSITE" id="PS50873">
    <property type="entry name" value="PEROXIDASE_4"/>
    <property type="match status" value="1"/>
</dbReference>
<dbReference type="OrthoDB" id="2113341at2759"/>
<keyword evidence="12" id="KW-0325">Glycoprotein</keyword>
<dbReference type="FunFam" id="1.10.420.10:FF:000006">
    <property type="entry name" value="Peroxidase"/>
    <property type="match status" value="1"/>
</dbReference>
<keyword evidence="8 15" id="KW-0106">Calcium</keyword>
<evidence type="ECO:0000256" key="13">
    <source>
        <dbReference type="ARBA" id="ARBA00023324"/>
    </source>
</evidence>
<keyword evidence="6 17" id="KW-0349">Heme</keyword>
<dbReference type="CDD" id="cd00693">
    <property type="entry name" value="secretory_peroxidase"/>
    <property type="match status" value="1"/>
</dbReference>
<evidence type="ECO:0000259" key="18">
    <source>
        <dbReference type="PROSITE" id="PS50873"/>
    </source>
</evidence>
<dbReference type="Gramene" id="TVU37648">
    <property type="protein sequence ID" value="TVU37648"/>
    <property type="gene ID" value="EJB05_10974"/>
</dbReference>
<evidence type="ECO:0000256" key="9">
    <source>
        <dbReference type="ARBA" id="ARBA00023002"/>
    </source>
</evidence>
<evidence type="ECO:0000256" key="15">
    <source>
        <dbReference type="PIRSR" id="PIRSR600823-3"/>
    </source>
</evidence>
<evidence type="ECO:0000256" key="5">
    <source>
        <dbReference type="ARBA" id="ARBA00022559"/>
    </source>
</evidence>
<gene>
    <name evidence="19" type="ORF">EJB05_10974</name>
</gene>
<dbReference type="InterPro" id="IPR033905">
    <property type="entry name" value="Secretory_peroxidase"/>
</dbReference>
<comment type="cofactor">
    <cofactor evidence="15 17">
        <name>heme b</name>
        <dbReference type="ChEBI" id="CHEBI:60344"/>
    </cofactor>
    <text evidence="15 17">Binds 1 heme b (iron(II)-protoporphyrin IX) group per subunit.</text>
</comment>
<evidence type="ECO:0000313" key="20">
    <source>
        <dbReference type="Proteomes" id="UP000324897"/>
    </source>
</evidence>
<dbReference type="GO" id="GO:0042744">
    <property type="term" value="P:hydrogen peroxide catabolic process"/>
    <property type="evidence" value="ECO:0007669"/>
    <property type="project" value="UniProtKB-KW"/>
</dbReference>
<evidence type="ECO:0000256" key="4">
    <source>
        <dbReference type="ARBA" id="ARBA00022525"/>
    </source>
</evidence>
<keyword evidence="20" id="KW-1185">Reference proteome</keyword>
<dbReference type="Proteomes" id="UP000324897">
    <property type="component" value="Chromosome 4"/>
</dbReference>
<feature type="signal peptide" evidence="17">
    <location>
        <begin position="1"/>
        <end position="21"/>
    </location>
</feature>
<keyword evidence="9 17" id="KW-0560">Oxidoreductase</keyword>
<evidence type="ECO:0000256" key="17">
    <source>
        <dbReference type="RuleBase" id="RU362060"/>
    </source>
</evidence>
<dbReference type="EC" id="1.11.1.7" evidence="3 17"/>
<keyword evidence="11 16" id="KW-1015">Disulfide bond</keyword>
<feature type="disulfide bond" evidence="16">
    <location>
        <begin position="34"/>
        <end position="105"/>
    </location>
</feature>
<feature type="binding site" evidence="15">
    <location>
        <position position="242"/>
    </location>
    <ligand>
        <name>Ca(2+)</name>
        <dbReference type="ChEBI" id="CHEBI:29108"/>
        <label>2</label>
    </ligand>
</feature>
<evidence type="ECO:0000256" key="2">
    <source>
        <dbReference type="ARBA" id="ARBA00004613"/>
    </source>
</evidence>
<comment type="catalytic activity">
    <reaction evidence="1 17">
        <text>2 a phenolic donor + H2O2 = 2 a phenolic radical donor + 2 H2O</text>
        <dbReference type="Rhea" id="RHEA:56136"/>
        <dbReference type="ChEBI" id="CHEBI:15377"/>
        <dbReference type="ChEBI" id="CHEBI:16240"/>
        <dbReference type="ChEBI" id="CHEBI:139520"/>
        <dbReference type="ChEBI" id="CHEBI:139521"/>
        <dbReference type="EC" id="1.11.1.7"/>
    </reaction>
</comment>
<keyword evidence="7 15" id="KW-0479">Metal-binding</keyword>
<dbReference type="Gene3D" id="1.10.520.10">
    <property type="match status" value="1"/>
</dbReference>
<name>A0A5J9VPE4_9POAL</name>
<dbReference type="SUPFAM" id="SSF48113">
    <property type="entry name" value="Heme-dependent peroxidases"/>
    <property type="match status" value="1"/>
</dbReference>
<feature type="binding site" evidence="15">
    <location>
        <position position="237"/>
    </location>
    <ligand>
        <name>Ca(2+)</name>
        <dbReference type="ChEBI" id="CHEBI:29108"/>
        <label>2</label>
    </ligand>
</feature>
<keyword evidence="10 15" id="KW-0408">Iron</keyword>
<keyword evidence="13 17" id="KW-0376">Hydrogen peroxide</keyword>
<feature type="binding site" evidence="15">
    <location>
        <position position="234"/>
    </location>
    <ligand>
        <name>Ca(2+)</name>
        <dbReference type="ChEBI" id="CHEBI:29108"/>
        <label>2</label>
    </ligand>
</feature>
<evidence type="ECO:0000256" key="10">
    <source>
        <dbReference type="ARBA" id="ARBA00023004"/>
    </source>
</evidence>
<comment type="cofactor">
    <cofactor evidence="15 17">
        <name>Ca(2+)</name>
        <dbReference type="ChEBI" id="CHEBI:29108"/>
    </cofactor>
    <text evidence="15 17">Binds 2 calcium ions per subunit.</text>
</comment>
<dbReference type="GO" id="GO:0140825">
    <property type="term" value="F:lactoperoxidase activity"/>
    <property type="evidence" value="ECO:0007669"/>
    <property type="project" value="UniProtKB-EC"/>
</dbReference>
<sequence>MGKKLAVLALLVVLCSVTGQAAGSLAVGFYDHTCPNAKKIVRGVVEVAMQQNLECSSTTASSWYLATYAHVSSGRVLQCRRSLDLYKACGFEAIDAAKEKLEEACPGTVSCADIVAFAARDASAVLSNGRVSFPMPGGRRDGRVSLSSAALQFLPPPSFNLSELTASFAAKGLDVDYLVVLSGAHSVGRAHCSAFTDRLAPGSNSTMNDALAASLRRHCPASPNATNDPTVNQDVVTPTSLDNQYYKNLLNGNVLASRSTNASVTQLALSSGLFEAKFAKAMVKMATIEVKTAPKGEITRFCRKVNGSPDIRVAARSKQQLHNSA</sequence>
<evidence type="ECO:0000256" key="11">
    <source>
        <dbReference type="ARBA" id="ARBA00023157"/>
    </source>
</evidence>
<evidence type="ECO:0000256" key="12">
    <source>
        <dbReference type="ARBA" id="ARBA00023180"/>
    </source>
</evidence>
<dbReference type="Gene3D" id="1.10.420.10">
    <property type="entry name" value="Peroxidase, domain 2"/>
    <property type="match status" value="1"/>
</dbReference>
<dbReference type="PANTHER" id="PTHR31517">
    <property type="match status" value="1"/>
</dbReference>
<dbReference type="PRINTS" id="PR00461">
    <property type="entry name" value="PLPEROXIDASE"/>
</dbReference>
<dbReference type="GO" id="GO:0020037">
    <property type="term" value="F:heme binding"/>
    <property type="evidence" value="ECO:0007669"/>
    <property type="project" value="UniProtKB-UniRule"/>
</dbReference>
<feature type="binding site" description="axial binding residue" evidence="15">
    <location>
        <position position="185"/>
    </location>
    <ligand>
        <name>heme b</name>
        <dbReference type="ChEBI" id="CHEBI:60344"/>
    </ligand>
    <ligandPart>
        <name>Fe</name>
        <dbReference type="ChEBI" id="CHEBI:18248"/>
    </ligandPart>
</feature>
<dbReference type="AlphaFoldDB" id="A0A5J9VPE4"/>
<feature type="binding site" evidence="14">
    <location>
        <position position="155"/>
    </location>
    <ligand>
        <name>substrate</name>
    </ligand>
</feature>
<feature type="non-terminal residue" evidence="19">
    <location>
        <position position="1"/>
    </location>
</feature>
<feature type="disulfide bond" evidence="16">
    <location>
        <begin position="111"/>
        <end position="302"/>
    </location>
</feature>
<dbReference type="Pfam" id="PF00141">
    <property type="entry name" value="peroxidase"/>
    <property type="match status" value="1"/>
</dbReference>
<feature type="chain" id="PRO_5023978105" description="Peroxidase" evidence="17">
    <location>
        <begin position="22"/>
        <end position="325"/>
    </location>
</feature>
<keyword evidence="4 17" id="KW-0964">Secreted</keyword>
<dbReference type="GO" id="GO:0005576">
    <property type="term" value="C:extracellular region"/>
    <property type="evidence" value="ECO:0007669"/>
    <property type="project" value="UniProtKB-SubCell"/>
</dbReference>
<keyword evidence="5 17" id="KW-0575">Peroxidase</keyword>
<dbReference type="GO" id="GO:0006979">
    <property type="term" value="P:response to oxidative stress"/>
    <property type="evidence" value="ECO:0007669"/>
    <property type="project" value="UniProtKB-UniRule"/>
</dbReference>
<accession>A0A5J9VPE4</accession>
<dbReference type="PRINTS" id="PR00458">
    <property type="entry name" value="PEROXIDASE"/>
</dbReference>
<dbReference type="GO" id="GO:0046872">
    <property type="term" value="F:metal ion binding"/>
    <property type="evidence" value="ECO:0007669"/>
    <property type="project" value="UniProtKB-UniRule"/>
</dbReference>
<dbReference type="PANTHER" id="PTHR31517:SF84">
    <property type="entry name" value="PEROXIDASE"/>
    <property type="match status" value="1"/>
</dbReference>
<evidence type="ECO:0000256" key="1">
    <source>
        <dbReference type="ARBA" id="ARBA00000189"/>
    </source>
</evidence>
<dbReference type="EMBL" id="RWGY01000007">
    <property type="protein sequence ID" value="TVU37648.1"/>
    <property type="molecule type" value="Genomic_DNA"/>
</dbReference>
<evidence type="ECO:0000256" key="3">
    <source>
        <dbReference type="ARBA" id="ARBA00012313"/>
    </source>
</evidence>
<evidence type="ECO:0000313" key="19">
    <source>
        <dbReference type="EMBL" id="TVU37648.1"/>
    </source>
</evidence>
<dbReference type="InterPro" id="IPR002016">
    <property type="entry name" value="Haem_peroxidase"/>
</dbReference>
<protein>
    <recommendedName>
        <fullName evidence="3 17">Peroxidase</fullName>
        <ecNumber evidence="3 17">1.11.1.7</ecNumber>
    </recommendedName>
</protein>
<comment type="subcellular location">
    <subcellularLocation>
        <location evidence="2 17">Secreted</location>
    </subcellularLocation>
</comment>
<feature type="disulfide bond" evidence="16">
    <location>
        <begin position="192"/>
        <end position="219"/>
    </location>
</feature>
<dbReference type="InterPro" id="IPR000823">
    <property type="entry name" value="Peroxidase_pln"/>
</dbReference>
<comment type="caution">
    <text evidence="19">The sequence shown here is derived from an EMBL/GenBank/DDBJ whole genome shotgun (WGS) entry which is preliminary data.</text>
</comment>
<comment type="similarity">
    <text evidence="17">Belongs to the peroxidase family. Classical plant (class III) peroxidase subfamily.</text>
</comment>
<keyword evidence="17" id="KW-0732">Signal</keyword>
<reference evidence="19 20" key="1">
    <citation type="journal article" date="2019" name="Sci. Rep.">
        <title>A high-quality genome of Eragrostis curvula grass provides insights into Poaceae evolution and supports new strategies to enhance forage quality.</title>
        <authorList>
            <person name="Carballo J."/>
            <person name="Santos B.A.C.M."/>
            <person name="Zappacosta D."/>
            <person name="Garbus I."/>
            <person name="Selva J.P."/>
            <person name="Gallo C.A."/>
            <person name="Diaz A."/>
            <person name="Albertini E."/>
            <person name="Caccamo M."/>
            <person name="Echenique V."/>
        </authorList>
    </citation>
    <scope>NUCLEOTIDE SEQUENCE [LARGE SCALE GENOMIC DNA]</scope>
    <source>
        <strain evidence="20">cv. Victoria</strain>
        <tissue evidence="19">Leaf</tissue>
    </source>
</reference>
<evidence type="ECO:0000256" key="7">
    <source>
        <dbReference type="ARBA" id="ARBA00022723"/>
    </source>
</evidence>